<dbReference type="AlphaFoldDB" id="A0AAV4LDY7"/>
<evidence type="ECO:0000313" key="2">
    <source>
        <dbReference type="Proteomes" id="UP001057291"/>
    </source>
</evidence>
<evidence type="ECO:0008006" key="3">
    <source>
        <dbReference type="Google" id="ProtNLM"/>
    </source>
</evidence>
<sequence>MIEVYCDESRPETIYGVNSPDRFMVLGGLWVPYDIREDVKNQIKNLKTKYDVYGEFKWNRVSPSRLEFYLKLIDLFFKNSIRFRCIVVDSHFVDIDTYHESDSELGFYKFYYQLLYHWIDSRETYWIYLDHRKNKLRNRLHKLEEVLDKAIIRDTGQLNKIGDVQAIESKQSLLIQLTDILIGAVGYRMHRLNGSQAKLQVIERIESYLEHPIWPTPKSERKFNVFKIALRG</sequence>
<dbReference type="Proteomes" id="UP001057291">
    <property type="component" value="Unassembled WGS sequence"/>
</dbReference>
<protein>
    <recommendedName>
        <fullName evidence="3">DUF3800 domain-containing protein</fullName>
    </recommendedName>
</protein>
<evidence type="ECO:0000313" key="1">
    <source>
        <dbReference type="EMBL" id="GIM45983.1"/>
    </source>
</evidence>
<dbReference type="Pfam" id="PF12686">
    <property type="entry name" value="DUF3800"/>
    <property type="match status" value="1"/>
</dbReference>
<gene>
    <name evidence="1" type="primary">rflA</name>
    <name evidence="1" type="ORF">DNHGIG_15320</name>
</gene>
<proteinExistence type="predicted"/>
<comment type="caution">
    <text evidence="1">The sequence shown here is derived from an EMBL/GenBank/DDBJ whole genome shotgun (WGS) entry which is preliminary data.</text>
</comment>
<reference evidence="1" key="1">
    <citation type="journal article" date="2023" name="Int. J. Syst. Evol. Microbiol.">
        <title>Collibacillus ludicampi gen. nov., sp. nov., a new soil bacterium of the family Alicyclobacillaceae.</title>
        <authorList>
            <person name="Jojima T."/>
            <person name="Ioku Y."/>
            <person name="Fukuta Y."/>
            <person name="Shirasaka N."/>
            <person name="Matsumura Y."/>
            <person name="Mori M."/>
        </authorList>
    </citation>
    <scope>NUCLEOTIDE SEQUENCE</scope>
    <source>
        <strain evidence="1">TP075</strain>
    </source>
</reference>
<organism evidence="1 2">
    <name type="scientific">Collibacillus ludicampi</name>
    <dbReference type="NCBI Taxonomy" id="2771369"/>
    <lineage>
        <taxon>Bacteria</taxon>
        <taxon>Bacillati</taxon>
        <taxon>Bacillota</taxon>
        <taxon>Bacilli</taxon>
        <taxon>Bacillales</taxon>
        <taxon>Alicyclobacillaceae</taxon>
        <taxon>Collibacillus</taxon>
    </lineage>
</organism>
<keyword evidence="2" id="KW-1185">Reference proteome</keyword>
<dbReference type="InterPro" id="IPR024524">
    <property type="entry name" value="DUF3800"/>
</dbReference>
<name>A0AAV4LDY7_9BACL</name>
<dbReference type="EMBL" id="BOQE01000001">
    <property type="protein sequence ID" value="GIM45983.1"/>
    <property type="molecule type" value="Genomic_DNA"/>
</dbReference>
<accession>A0AAV4LDY7</accession>
<dbReference type="RefSeq" id="WP_282199138.1">
    <property type="nucleotide sequence ID" value="NZ_BOQE01000001.1"/>
</dbReference>